<dbReference type="RefSeq" id="NP_502568.3">
    <property type="nucleotide sequence ID" value="NM_070167.3"/>
</dbReference>
<keyword evidence="2" id="KW-1185">Reference proteome</keyword>
<sequence length="173" mass="19312">MIESSLSFQLQLILIMRVFKFIRSVGMTTLILFLLAPFLITLCASKASSSPSSSSNSSSYSNSSLSDSIEVRNTMADKRGFLDISPKVIRISYQTPGTVTITNTSENMVDFRITPIKNVCMDVSNGSILAMKSFTLHLSKTGEEQSASPHFIKMKEKNRNKYFTTRIVKVYID</sequence>
<reference evidence="1 2" key="1">
    <citation type="journal article" date="1998" name="Science">
        <title>Genome sequence of the nematode C. elegans: a platform for investigating biology.</title>
        <authorList>
            <consortium name="The C. elegans sequencing consortium"/>
            <person name="Sulson J.E."/>
            <person name="Waterston R."/>
        </authorList>
    </citation>
    <scope>NUCLEOTIDE SEQUENCE [LARGE SCALE GENOMIC DNA]</scope>
    <source>
        <strain evidence="1 2">Bristol N2</strain>
    </source>
</reference>
<evidence type="ECO:0000313" key="3">
    <source>
        <dbReference type="WormBase" id="Y62E10A.3"/>
    </source>
</evidence>
<proteinExistence type="predicted"/>
<gene>
    <name evidence="1" type="ORF">CELE_Y62E10A.3</name>
    <name evidence="1 3" type="ORF">Y62E10A.3</name>
</gene>
<dbReference type="CTD" id="190452"/>
<dbReference type="PaxDb" id="6239-Y62E10A.3"/>
<dbReference type="UCSC" id="Y62E10A.3">
    <property type="organism name" value="c. elegans"/>
</dbReference>
<dbReference type="AGR" id="WB:WBGene00013374"/>
<protein>
    <submittedName>
        <fullName evidence="1">Major sperm protein</fullName>
    </submittedName>
</protein>
<dbReference type="Proteomes" id="UP000001940">
    <property type="component" value="Chromosome IV"/>
</dbReference>
<dbReference type="InParanoid" id="Q9U1Y1"/>
<dbReference type="HOGENOM" id="CLU_1549019_0_0_1"/>
<evidence type="ECO:0000313" key="2">
    <source>
        <dbReference type="Proteomes" id="UP000001940"/>
    </source>
</evidence>
<dbReference type="EMBL" id="BX284604">
    <property type="protein sequence ID" value="CAB60593.3"/>
    <property type="molecule type" value="Genomic_DNA"/>
</dbReference>
<evidence type="ECO:0000313" key="1">
    <source>
        <dbReference type="EMBL" id="CAB60593.3"/>
    </source>
</evidence>
<accession>Q9U1Y1</accession>
<dbReference type="Bgee" id="WBGene00013374">
    <property type="expression patterns" value="Expressed in larva and 1 other cell type or tissue"/>
</dbReference>
<dbReference type="KEGG" id="cel:CELE_Y62E10A.3"/>
<organism evidence="1 2">
    <name type="scientific">Caenorhabditis elegans</name>
    <dbReference type="NCBI Taxonomy" id="6239"/>
    <lineage>
        <taxon>Eukaryota</taxon>
        <taxon>Metazoa</taxon>
        <taxon>Ecdysozoa</taxon>
        <taxon>Nematoda</taxon>
        <taxon>Chromadorea</taxon>
        <taxon>Rhabditida</taxon>
        <taxon>Rhabditina</taxon>
        <taxon>Rhabditomorpha</taxon>
        <taxon>Rhabditoidea</taxon>
        <taxon>Rhabditidae</taxon>
        <taxon>Peloderinae</taxon>
        <taxon>Caenorhabditis</taxon>
    </lineage>
</organism>
<dbReference type="WormBase" id="Y62E10A.3">
    <property type="protein sequence ID" value="CE47404"/>
    <property type="gene ID" value="WBGene00013374"/>
</dbReference>
<dbReference type="AlphaFoldDB" id="Q9U1Y1"/>
<dbReference type="GeneID" id="190452"/>
<dbReference type="STRING" id="6239.Y62E10A.3.1"/>
<name>Q9U1Y1_CAEEL</name>